<dbReference type="Gene3D" id="1.25.40.20">
    <property type="entry name" value="Ankyrin repeat-containing domain"/>
    <property type="match status" value="1"/>
</dbReference>
<organism evidence="4 5">
    <name type="scientific">Mycolicibacterium fluoranthenivorans</name>
    <dbReference type="NCBI Taxonomy" id="258505"/>
    <lineage>
        <taxon>Bacteria</taxon>
        <taxon>Bacillati</taxon>
        <taxon>Actinomycetota</taxon>
        <taxon>Actinomycetes</taxon>
        <taxon>Mycobacteriales</taxon>
        <taxon>Mycobacteriaceae</taxon>
        <taxon>Mycolicibacterium</taxon>
    </lineage>
</organism>
<dbReference type="PRINTS" id="PR01415">
    <property type="entry name" value="ANKYRIN"/>
</dbReference>
<dbReference type="Pfam" id="PF12796">
    <property type="entry name" value="Ank_2"/>
    <property type="match status" value="1"/>
</dbReference>
<evidence type="ECO:0000256" key="1">
    <source>
        <dbReference type="ARBA" id="ARBA00022737"/>
    </source>
</evidence>
<dbReference type="Proteomes" id="UP000199707">
    <property type="component" value="Unassembled WGS sequence"/>
</dbReference>
<dbReference type="EMBL" id="FMUB01000024">
    <property type="protein sequence ID" value="SCX34423.1"/>
    <property type="molecule type" value="Genomic_DNA"/>
</dbReference>
<dbReference type="PROSITE" id="PS50297">
    <property type="entry name" value="ANK_REP_REGION"/>
    <property type="match status" value="1"/>
</dbReference>
<dbReference type="PROSITE" id="PS50088">
    <property type="entry name" value="ANK_REPEAT"/>
    <property type="match status" value="2"/>
</dbReference>
<keyword evidence="1" id="KW-0677">Repeat</keyword>
<dbReference type="InterPro" id="IPR002110">
    <property type="entry name" value="Ankyrin_rpt"/>
</dbReference>
<evidence type="ECO:0000313" key="4">
    <source>
        <dbReference type="EMBL" id="SCX34423.1"/>
    </source>
</evidence>
<name>A0A1G4X2H1_9MYCO</name>
<reference evidence="5" key="1">
    <citation type="submission" date="2016-10" db="EMBL/GenBank/DDBJ databases">
        <authorList>
            <person name="Varghese N."/>
            <person name="Submissions S."/>
        </authorList>
    </citation>
    <scope>NUCLEOTIDE SEQUENCE [LARGE SCALE GENOMIC DNA]</scope>
    <source>
        <strain evidence="5">UNC267MFSha1.1M11</strain>
    </source>
</reference>
<dbReference type="STRING" id="1502745.SAMN02799620_06332"/>
<dbReference type="AlphaFoldDB" id="A0A1G4X2H1"/>
<accession>A0A1G4X2H1</accession>
<gene>
    <name evidence="4" type="ORF">SAMN02799620_06332</name>
</gene>
<dbReference type="PANTHER" id="PTHR24171">
    <property type="entry name" value="ANKYRIN REPEAT DOMAIN-CONTAINING PROTEIN 39-RELATED"/>
    <property type="match status" value="1"/>
</dbReference>
<protein>
    <submittedName>
        <fullName evidence="4">Ankyrin repeat-containing protein</fullName>
    </submittedName>
</protein>
<dbReference type="RefSeq" id="WP_090364865.1">
    <property type="nucleotide sequence ID" value="NZ_FMUB01000024.1"/>
</dbReference>
<feature type="repeat" description="ANK" evidence="3">
    <location>
        <begin position="67"/>
        <end position="101"/>
    </location>
</feature>
<dbReference type="SMART" id="SM00248">
    <property type="entry name" value="ANK"/>
    <property type="match status" value="3"/>
</dbReference>
<evidence type="ECO:0000313" key="5">
    <source>
        <dbReference type="Proteomes" id="UP000199707"/>
    </source>
</evidence>
<proteinExistence type="predicted"/>
<dbReference type="InterPro" id="IPR036770">
    <property type="entry name" value="Ankyrin_rpt-contain_sf"/>
</dbReference>
<evidence type="ECO:0000256" key="2">
    <source>
        <dbReference type="ARBA" id="ARBA00023043"/>
    </source>
</evidence>
<dbReference type="SUPFAM" id="SSF48403">
    <property type="entry name" value="Ankyrin repeat"/>
    <property type="match status" value="1"/>
</dbReference>
<evidence type="ECO:0000256" key="3">
    <source>
        <dbReference type="PROSITE-ProRule" id="PRU00023"/>
    </source>
</evidence>
<dbReference type="PANTHER" id="PTHR24171:SF9">
    <property type="entry name" value="ANKYRIN REPEAT DOMAIN-CONTAINING PROTEIN 39"/>
    <property type="match status" value="1"/>
</dbReference>
<feature type="repeat" description="ANK" evidence="3">
    <location>
        <begin position="34"/>
        <end position="66"/>
    </location>
</feature>
<keyword evidence="2 3" id="KW-0040">ANK repeat</keyword>
<dbReference type="Pfam" id="PF00023">
    <property type="entry name" value="Ank"/>
    <property type="match status" value="1"/>
</dbReference>
<sequence length="127" mass="13476">MARTALHPLAAFNAVDELRREIAAGVDINEPDNTGVTPLHSACVHKSYDTAKVLLEAGAEVNVQDQWGITPLGRAVFGKDGTVELVQLLVDHGADPTIENNKGNSALKLAQSTGKAQYLAVFEAAEK</sequence>